<comment type="caution">
    <text evidence="3">The sequence shown here is derived from an EMBL/GenBank/DDBJ whole genome shotgun (WGS) entry which is preliminary data.</text>
</comment>
<dbReference type="EMBL" id="BBLG01000001">
    <property type="protein sequence ID" value="GAK74999.1"/>
    <property type="molecule type" value="Genomic_DNA"/>
</dbReference>
<evidence type="ECO:0000313" key="10">
    <source>
        <dbReference type="Proteomes" id="UP000029226"/>
    </source>
</evidence>
<evidence type="ECO:0000313" key="4">
    <source>
        <dbReference type="EMBL" id="GAK98874.1"/>
    </source>
</evidence>
<dbReference type="Proteomes" id="UP000028980">
    <property type="component" value="Unassembled WGS sequence"/>
</dbReference>
<dbReference type="InterPro" id="IPR001789">
    <property type="entry name" value="Sig_transdc_resp-reg_receiver"/>
</dbReference>
<evidence type="ECO:0000313" key="3">
    <source>
        <dbReference type="EMBL" id="GAK74999.1"/>
    </source>
</evidence>
<dbReference type="InterPro" id="IPR011006">
    <property type="entry name" value="CheY-like_superfamily"/>
</dbReference>
<dbReference type="Gene3D" id="3.40.50.2300">
    <property type="match status" value="1"/>
</dbReference>
<dbReference type="OrthoDB" id="1145021at2"/>
<keyword evidence="12" id="KW-1185">Reference proteome</keyword>
<dbReference type="EMBL" id="BBNT01000001">
    <property type="protein sequence ID" value="GAL74168.1"/>
    <property type="molecule type" value="Genomic_DNA"/>
</dbReference>
<dbReference type="EMBL" id="JPJI01000032">
    <property type="protein sequence ID" value="KEZ92270.1"/>
    <property type="molecule type" value="Genomic_DNA"/>
</dbReference>
<evidence type="ECO:0000313" key="6">
    <source>
        <dbReference type="EMBL" id="KEZ92270.1"/>
    </source>
</evidence>
<dbReference type="SUPFAM" id="SSF52172">
    <property type="entry name" value="CheY-like"/>
    <property type="match status" value="1"/>
</dbReference>
<name>A0A081D7V3_NONUL</name>
<gene>
    <name evidence="6" type="ORF">IL45_08950</name>
    <name evidence="5" type="ORF">JCM19275_3015</name>
    <name evidence="3" type="ORF">JCM19296_577</name>
    <name evidence="4" type="ORF">JCM19314_2905</name>
    <name evidence="7" type="ORF">LY02_00314</name>
</gene>
<reference evidence="7 12" key="3">
    <citation type="submission" date="2018-03" db="EMBL/GenBank/DDBJ databases">
        <title>Genomic Encyclopedia of Archaeal and Bacterial Type Strains, Phase II (KMG-II): from individual species to whole genera.</title>
        <authorList>
            <person name="Goeker M."/>
        </authorList>
    </citation>
    <scope>NUCLEOTIDE SEQUENCE [LARGE SCALE GENOMIC DNA]</scope>
    <source>
        <strain evidence="7 12">DSM 22727</strain>
    </source>
</reference>
<dbReference type="EMBL" id="PVNA01000001">
    <property type="protein sequence ID" value="PRX15101.1"/>
    <property type="molecule type" value="Genomic_DNA"/>
</dbReference>
<evidence type="ECO:0000313" key="7">
    <source>
        <dbReference type="EMBL" id="PRX15101.1"/>
    </source>
</evidence>
<proteinExistence type="predicted"/>
<reference evidence="6 8" key="2">
    <citation type="submission" date="2014-07" db="EMBL/GenBank/DDBJ databases">
        <title>Draft genome sequence of Nonlabens ulvanivorans, an ulvan degrading bacterium.</title>
        <authorList>
            <person name="Kopel M."/>
            <person name="Helbert W."/>
            <person name="Henrissat B."/>
            <person name="Doniger T."/>
            <person name="Banin E."/>
        </authorList>
    </citation>
    <scope>NUCLEOTIDE SEQUENCE [LARGE SCALE GENOMIC DNA]</scope>
    <source>
        <strain evidence="6 8">PLR</strain>
    </source>
</reference>
<dbReference type="Proteomes" id="UP000239997">
    <property type="component" value="Unassembled WGS sequence"/>
</dbReference>
<evidence type="ECO:0000313" key="5">
    <source>
        <dbReference type="EMBL" id="GAL74168.1"/>
    </source>
</evidence>
<evidence type="ECO:0000259" key="2">
    <source>
        <dbReference type="PROSITE" id="PS50110"/>
    </source>
</evidence>
<dbReference type="EMBL" id="BBMM01000001">
    <property type="protein sequence ID" value="GAK98874.1"/>
    <property type="molecule type" value="Genomic_DNA"/>
</dbReference>
<dbReference type="PROSITE" id="PS50110">
    <property type="entry name" value="RESPONSE_REGULATORY"/>
    <property type="match status" value="1"/>
</dbReference>
<evidence type="ECO:0000313" key="9">
    <source>
        <dbReference type="Proteomes" id="UP000028980"/>
    </source>
</evidence>
<comment type="caution">
    <text evidence="1">Lacks conserved residue(s) required for the propagation of feature annotation.</text>
</comment>
<dbReference type="Proteomes" id="UP000028531">
    <property type="component" value="Unassembled WGS sequence"/>
</dbReference>
<organism evidence="3 9">
    <name type="scientific">Nonlabens ulvanivorans</name>
    <name type="common">Persicivirga ulvanivorans</name>
    <dbReference type="NCBI Taxonomy" id="906888"/>
    <lineage>
        <taxon>Bacteria</taxon>
        <taxon>Pseudomonadati</taxon>
        <taxon>Bacteroidota</taxon>
        <taxon>Flavobacteriia</taxon>
        <taxon>Flavobacteriales</taxon>
        <taxon>Flavobacteriaceae</taxon>
        <taxon>Nonlabens</taxon>
    </lineage>
</organism>
<dbReference type="AlphaFoldDB" id="A0A081D7V3"/>
<accession>A0A081D7V3</accession>
<evidence type="ECO:0000256" key="1">
    <source>
        <dbReference type="PROSITE-ProRule" id="PRU00169"/>
    </source>
</evidence>
<dbReference type="RefSeq" id="WP_036582871.1">
    <property type="nucleotide sequence ID" value="NZ_CP138994.1"/>
</dbReference>
<reference evidence="9 10" key="1">
    <citation type="journal article" date="2014" name="Genome Announc.">
        <title>Draft Genome Sequences of Marine Flavobacterium Nonlabens Strains NR17, NR24, NR27, NR32, NR33, and Ara13.</title>
        <authorList>
            <person name="Nakanishi M."/>
            <person name="Meirelles P."/>
            <person name="Suzuki R."/>
            <person name="Takatani N."/>
            <person name="Mino S."/>
            <person name="Suda W."/>
            <person name="Oshima K."/>
            <person name="Hattori M."/>
            <person name="Ohkuma M."/>
            <person name="Hosokawa M."/>
            <person name="Miyashita K."/>
            <person name="Thompson F.L."/>
            <person name="Niwa A."/>
            <person name="Sawabe T."/>
            <person name="Sawabe T."/>
        </authorList>
    </citation>
    <scope>NUCLEOTIDE SEQUENCE [LARGE SCALE GENOMIC DNA]</scope>
    <source>
        <strain evidence="5">JCM 19275</strain>
        <strain evidence="3">JCM 19296</strain>
        <strain evidence="4">JCM 19314</strain>
        <strain evidence="11">JCM19275</strain>
        <strain evidence="9">JCM19296</strain>
        <strain evidence="10">JCM19314</strain>
    </source>
</reference>
<evidence type="ECO:0000313" key="11">
    <source>
        <dbReference type="Proteomes" id="UP000029647"/>
    </source>
</evidence>
<evidence type="ECO:0000313" key="8">
    <source>
        <dbReference type="Proteomes" id="UP000028531"/>
    </source>
</evidence>
<protein>
    <submittedName>
        <fullName evidence="7">CheY-like chemotaxis protein</fullName>
    </submittedName>
</protein>
<dbReference type="GO" id="GO:0000160">
    <property type="term" value="P:phosphorelay signal transduction system"/>
    <property type="evidence" value="ECO:0007669"/>
    <property type="project" value="InterPro"/>
</dbReference>
<dbReference type="Proteomes" id="UP000029226">
    <property type="component" value="Unassembled WGS sequence"/>
</dbReference>
<sequence length="132" mass="15352">MKTSKIWIIDDNPIDSYIIKTMLELNELSKDIHVFSNNKEALESLEELDKSDSTDSIHIITENKTNAVNGWKLIKKVSNKIIEQKGKLNLKFHMTSEKYSEKDLKKFAETAPLYSLNKKPLRLDHLVNMLNY</sequence>
<feature type="domain" description="Response regulatory" evidence="2">
    <location>
        <begin position="5"/>
        <end position="132"/>
    </location>
</feature>
<dbReference type="Proteomes" id="UP000029647">
    <property type="component" value="Unassembled WGS sequence"/>
</dbReference>
<evidence type="ECO:0000313" key="12">
    <source>
        <dbReference type="Proteomes" id="UP000239997"/>
    </source>
</evidence>